<evidence type="ECO:0000313" key="4">
    <source>
        <dbReference type="Proteomes" id="UP001500151"/>
    </source>
</evidence>
<proteinExistence type="predicted"/>
<reference evidence="3 4" key="1">
    <citation type="journal article" date="2019" name="Int. J. Syst. Evol. Microbiol.">
        <title>The Global Catalogue of Microorganisms (GCM) 10K type strain sequencing project: providing services to taxonomists for standard genome sequencing and annotation.</title>
        <authorList>
            <consortium name="The Broad Institute Genomics Platform"/>
            <consortium name="The Broad Institute Genome Sequencing Center for Infectious Disease"/>
            <person name="Wu L."/>
            <person name="Ma J."/>
        </authorList>
    </citation>
    <scope>NUCLEOTIDE SEQUENCE [LARGE SCALE GENOMIC DNA]</scope>
    <source>
        <strain evidence="3 4">JCM 4524</strain>
    </source>
</reference>
<accession>A0ABN3QS02</accession>
<feature type="transmembrane region" description="Helical" evidence="2">
    <location>
        <begin position="78"/>
        <end position="97"/>
    </location>
</feature>
<sequence>MTAVRLRQSTVLAHMLLVFFRRRVLRAGVLKSTPIRVFVMVAAALLLGVMCTAAYYFLRPLATEAAVWRLMFNTSTVSLLLWVQIAFLLVKVLFINAEGMLQLSYQLPVTNRERSTAFLIYEAVMTAIVAAAGLVSLCVSALILLGPSATGYITTSVILPVALSYLVLSVLYQLLTRMWMLIGLSRMAGILNVLVLFAVLAFYSAQMVPMVQDISGAYLGKRTEYTWATSVSWAWNEYGPWLTLAAAVASSAVLMALAFVLAPNQHVRQSRYLKLPGSVRLGGVLGPYDWCLLRSAQTVAAAAMAVAVFVYLLLAKPSMNPMWGLAALSFGGLYQFTATQPLRMLPGTQASAWRVYVRLMRAQSVLLAVFAVPALAVTSVIYPDRLLSSATALASCLGGAVMTTCISIVFPAEKDNPFSVFLGLSVVAIVLSLSVIGLGLLNLPPWAVVVCLAGAAAAFVWYAVQGIHTSESRRRNAQGTVGREGRHRGRAAHTGHGNGDPARPHVLNGK</sequence>
<protein>
    <recommendedName>
        <fullName evidence="5">ABC transporter permease</fullName>
    </recommendedName>
</protein>
<feature type="region of interest" description="Disordered" evidence="1">
    <location>
        <begin position="473"/>
        <end position="510"/>
    </location>
</feature>
<feature type="transmembrane region" description="Helical" evidence="2">
    <location>
        <begin position="388"/>
        <end position="411"/>
    </location>
</feature>
<evidence type="ECO:0000256" key="2">
    <source>
        <dbReference type="SAM" id="Phobius"/>
    </source>
</evidence>
<feature type="transmembrane region" description="Helical" evidence="2">
    <location>
        <begin position="298"/>
        <end position="315"/>
    </location>
</feature>
<evidence type="ECO:0008006" key="5">
    <source>
        <dbReference type="Google" id="ProtNLM"/>
    </source>
</evidence>
<organism evidence="3 4">
    <name type="scientific">Streptomyces vastus</name>
    <dbReference type="NCBI Taxonomy" id="285451"/>
    <lineage>
        <taxon>Bacteria</taxon>
        <taxon>Bacillati</taxon>
        <taxon>Actinomycetota</taxon>
        <taxon>Actinomycetes</taxon>
        <taxon>Kitasatosporales</taxon>
        <taxon>Streptomycetaceae</taxon>
        <taxon>Streptomyces</taxon>
    </lineage>
</organism>
<evidence type="ECO:0000256" key="1">
    <source>
        <dbReference type="SAM" id="MobiDB-lite"/>
    </source>
</evidence>
<name>A0ABN3QS02_9ACTN</name>
<keyword evidence="2" id="KW-0812">Transmembrane</keyword>
<keyword evidence="4" id="KW-1185">Reference proteome</keyword>
<feature type="transmembrane region" description="Helical" evidence="2">
    <location>
        <begin position="118"/>
        <end position="145"/>
    </location>
</feature>
<feature type="transmembrane region" description="Helical" evidence="2">
    <location>
        <begin position="187"/>
        <end position="205"/>
    </location>
</feature>
<comment type="caution">
    <text evidence="3">The sequence shown here is derived from an EMBL/GenBank/DDBJ whole genome shotgun (WGS) entry which is preliminary data.</text>
</comment>
<dbReference type="EMBL" id="BAAASJ010000030">
    <property type="protein sequence ID" value="GAA2633739.1"/>
    <property type="molecule type" value="Genomic_DNA"/>
</dbReference>
<feature type="transmembrane region" description="Helical" evidence="2">
    <location>
        <begin position="446"/>
        <end position="464"/>
    </location>
</feature>
<gene>
    <name evidence="3" type="ORF">GCM10010307_28360</name>
</gene>
<feature type="transmembrane region" description="Helical" evidence="2">
    <location>
        <begin position="418"/>
        <end position="440"/>
    </location>
</feature>
<feature type="transmembrane region" description="Helical" evidence="2">
    <location>
        <begin position="151"/>
        <end position="175"/>
    </location>
</feature>
<keyword evidence="2" id="KW-0472">Membrane</keyword>
<feature type="transmembrane region" description="Helical" evidence="2">
    <location>
        <begin position="37"/>
        <end position="58"/>
    </location>
</feature>
<evidence type="ECO:0000313" key="3">
    <source>
        <dbReference type="EMBL" id="GAA2633739.1"/>
    </source>
</evidence>
<feature type="transmembrane region" description="Helical" evidence="2">
    <location>
        <begin position="241"/>
        <end position="262"/>
    </location>
</feature>
<keyword evidence="2" id="KW-1133">Transmembrane helix</keyword>
<feature type="transmembrane region" description="Helical" evidence="2">
    <location>
        <begin position="359"/>
        <end position="382"/>
    </location>
</feature>
<feature type="transmembrane region" description="Helical" evidence="2">
    <location>
        <begin position="321"/>
        <end position="338"/>
    </location>
</feature>
<dbReference type="Proteomes" id="UP001500151">
    <property type="component" value="Unassembled WGS sequence"/>
</dbReference>